<reference evidence="3 4" key="1">
    <citation type="submission" date="2020-06" db="EMBL/GenBank/DDBJ databases">
        <title>Dysbiosis in marine aquaculture revealed through microbiome analysis: reverse ecology for environmental sustainability.</title>
        <authorList>
            <person name="Haro-Moreno J.M."/>
            <person name="Coutinho F.H."/>
            <person name="Zaragoza-Solas A."/>
            <person name="Picazo A."/>
            <person name="Almagro-Moreno S."/>
            <person name="Lopez-Perez M."/>
        </authorList>
    </citation>
    <scope>NUCLEOTIDE SEQUENCE [LARGE SCALE GENOMIC DNA]</scope>
    <source>
        <strain evidence="3">MCMED-G42</strain>
    </source>
</reference>
<proteinExistence type="predicted"/>
<dbReference type="GO" id="GO:0003723">
    <property type="term" value="F:RNA binding"/>
    <property type="evidence" value="ECO:0007669"/>
    <property type="project" value="UniProtKB-KW"/>
</dbReference>
<evidence type="ECO:0000313" key="4">
    <source>
        <dbReference type="Proteomes" id="UP000585327"/>
    </source>
</evidence>
<dbReference type="EMBL" id="JACETM010000039">
    <property type="protein sequence ID" value="MBA4724278.1"/>
    <property type="molecule type" value="Genomic_DNA"/>
</dbReference>
<comment type="caution">
    <text evidence="3">The sequence shown here is derived from an EMBL/GenBank/DDBJ whole genome shotgun (WGS) entry which is preliminary data.</text>
</comment>
<dbReference type="Gene3D" id="1.10.940.10">
    <property type="entry name" value="NusB-like"/>
    <property type="match status" value="1"/>
</dbReference>
<dbReference type="AlphaFoldDB" id="A0A838YXQ1"/>
<name>A0A838YXQ1_9GAMM</name>
<dbReference type="Proteomes" id="UP000585327">
    <property type="component" value="Unassembled WGS sequence"/>
</dbReference>
<dbReference type="Pfam" id="PF01029">
    <property type="entry name" value="NusB"/>
    <property type="match status" value="1"/>
</dbReference>
<dbReference type="GO" id="GO:0006355">
    <property type="term" value="P:regulation of DNA-templated transcription"/>
    <property type="evidence" value="ECO:0007669"/>
    <property type="project" value="InterPro"/>
</dbReference>
<evidence type="ECO:0000313" key="3">
    <source>
        <dbReference type="EMBL" id="MBA4724278.1"/>
    </source>
</evidence>
<dbReference type="InterPro" id="IPR035926">
    <property type="entry name" value="NusB-like_sf"/>
</dbReference>
<gene>
    <name evidence="3" type="ORF">H2021_03565</name>
</gene>
<dbReference type="SUPFAM" id="SSF48013">
    <property type="entry name" value="NusB-like"/>
    <property type="match status" value="1"/>
</dbReference>
<sequence length="136" mass="16123">MKNLAKYKKIIRTREYLVQAIYQFLFNHQNIDDIIVQFKDEHRNKNVDFAYFEKSLASVEKNNKSIQNSIKDLGLKETDLELIDKSIMYFAINEFLNGELDGPLIIDESLRLSKKFSNPESYKFINTYLDKFLNAR</sequence>
<feature type="domain" description="NusB/RsmB/TIM44" evidence="2">
    <location>
        <begin position="12"/>
        <end position="133"/>
    </location>
</feature>
<dbReference type="InterPro" id="IPR006027">
    <property type="entry name" value="NusB_RsmB_TIM44"/>
</dbReference>
<organism evidence="3 4">
    <name type="scientific">SAR86 cluster bacterium</name>
    <dbReference type="NCBI Taxonomy" id="2030880"/>
    <lineage>
        <taxon>Bacteria</taxon>
        <taxon>Pseudomonadati</taxon>
        <taxon>Pseudomonadota</taxon>
        <taxon>Gammaproteobacteria</taxon>
        <taxon>SAR86 cluster</taxon>
    </lineage>
</organism>
<evidence type="ECO:0000256" key="1">
    <source>
        <dbReference type="ARBA" id="ARBA00022884"/>
    </source>
</evidence>
<evidence type="ECO:0000259" key="2">
    <source>
        <dbReference type="Pfam" id="PF01029"/>
    </source>
</evidence>
<accession>A0A838YXQ1</accession>
<keyword evidence="1" id="KW-0694">RNA-binding</keyword>
<protein>
    <submittedName>
        <fullName evidence="3">Transcription antitermination protein NusB</fullName>
    </submittedName>
</protein>